<evidence type="ECO:0000256" key="5">
    <source>
        <dbReference type="ARBA" id="ARBA00022801"/>
    </source>
</evidence>
<dbReference type="InterPro" id="IPR000743">
    <property type="entry name" value="Glyco_hydro_28"/>
</dbReference>
<dbReference type="SUPFAM" id="SSF51126">
    <property type="entry name" value="Pectin lyase-like"/>
    <property type="match status" value="1"/>
</dbReference>
<keyword evidence="3" id="KW-0134">Cell wall</keyword>
<dbReference type="InterPro" id="IPR006626">
    <property type="entry name" value="PbH1"/>
</dbReference>
<dbReference type="PANTHER" id="PTHR31375">
    <property type="match status" value="1"/>
</dbReference>
<reference evidence="10" key="1">
    <citation type="submission" date="2025-08" db="UniProtKB">
        <authorList>
            <consortium name="RefSeq"/>
        </authorList>
    </citation>
    <scope>IDENTIFICATION</scope>
    <source>
        <tissue evidence="10">Leaf</tissue>
    </source>
</reference>
<accession>A0A8B8NLW0</accession>
<dbReference type="Gene3D" id="2.160.20.10">
    <property type="entry name" value="Single-stranded right-handed beta-helix, Pectin lyase-like"/>
    <property type="match status" value="1"/>
</dbReference>
<keyword evidence="5 8" id="KW-0378">Hydrolase</keyword>
<dbReference type="RefSeq" id="XP_030523485.1">
    <property type="nucleotide sequence ID" value="XM_030667625.1"/>
</dbReference>
<evidence type="ECO:0000313" key="9">
    <source>
        <dbReference type="Proteomes" id="UP000827889"/>
    </source>
</evidence>
<keyword evidence="6 8" id="KW-0326">Glycosidase</keyword>
<evidence type="ECO:0000256" key="6">
    <source>
        <dbReference type="ARBA" id="ARBA00023295"/>
    </source>
</evidence>
<dbReference type="AlphaFoldDB" id="A0A8B8NLW0"/>
<evidence type="ECO:0000256" key="1">
    <source>
        <dbReference type="ARBA" id="ARBA00004191"/>
    </source>
</evidence>
<dbReference type="KEGG" id="rarg:115736104"/>
<evidence type="ECO:0000256" key="4">
    <source>
        <dbReference type="ARBA" id="ARBA00022525"/>
    </source>
</evidence>
<evidence type="ECO:0000256" key="2">
    <source>
        <dbReference type="ARBA" id="ARBA00008834"/>
    </source>
</evidence>
<dbReference type="Pfam" id="PF00295">
    <property type="entry name" value="Glyco_hydro_28"/>
    <property type="match status" value="1"/>
</dbReference>
<dbReference type="Proteomes" id="UP000827889">
    <property type="component" value="Chromosome 4"/>
</dbReference>
<dbReference type="GO" id="GO:0005975">
    <property type="term" value="P:carbohydrate metabolic process"/>
    <property type="evidence" value="ECO:0007669"/>
    <property type="project" value="InterPro"/>
</dbReference>
<comment type="similarity">
    <text evidence="2 8">Belongs to the glycosyl hydrolase 28 family.</text>
</comment>
<proteinExistence type="inferred from homology"/>
<gene>
    <name evidence="10" type="primary">LOC115736104</name>
</gene>
<evidence type="ECO:0000256" key="3">
    <source>
        <dbReference type="ARBA" id="ARBA00022512"/>
    </source>
</evidence>
<evidence type="ECO:0000313" key="10">
    <source>
        <dbReference type="RefSeq" id="XP_030523485.1"/>
    </source>
</evidence>
<comment type="subcellular location">
    <subcellularLocation>
        <location evidence="1">Secreted</location>
        <location evidence="1">Cell wall</location>
    </subcellularLocation>
</comment>
<organism evidence="9 10">
    <name type="scientific">Rhodamnia argentea</name>
    <dbReference type="NCBI Taxonomy" id="178133"/>
    <lineage>
        <taxon>Eukaryota</taxon>
        <taxon>Viridiplantae</taxon>
        <taxon>Streptophyta</taxon>
        <taxon>Embryophyta</taxon>
        <taxon>Tracheophyta</taxon>
        <taxon>Spermatophyta</taxon>
        <taxon>Magnoliopsida</taxon>
        <taxon>eudicotyledons</taxon>
        <taxon>Gunneridae</taxon>
        <taxon>Pentapetalae</taxon>
        <taxon>rosids</taxon>
        <taxon>malvids</taxon>
        <taxon>Myrtales</taxon>
        <taxon>Myrtaceae</taxon>
        <taxon>Myrtoideae</taxon>
        <taxon>Myrteae</taxon>
        <taxon>Australasian group</taxon>
        <taxon>Rhodamnia</taxon>
    </lineage>
</organism>
<keyword evidence="7" id="KW-0961">Cell wall biogenesis/degradation</keyword>
<dbReference type="SMART" id="SM00710">
    <property type="entry name" value="PbH1"/>
    <property type="match status" value="4"/>
</dbReference>
<dbReference type="InterPro" id="IPR012334">
    <property type="entry name" value="Pectin_lyas_fold"/>
</dbReference>
<sequence>MLGLTTIALASLFQCKNFHSILFLNALELSGVRITARGDSPKTDGIHIGYSSRIKIADSVISIGDDCVSIGPGSKDIKIVGIYCKPSHGFRVGSFGRYPNEADVTGLSVRGCTMVGTQNGVRIKTWASGIKSNAYNLSFDDITIKDVQSRIIIDQEYRPGGGCSKQLGSNVQIKDVSFTKILGASASQVAVNLVCNPNVPCQNITLENIDLVYTGREGPVKSYYAHVKGDARGVQVSQSCILAQAISEASFFFFPSLDRLDKGESSVFRQERCWVELDCFSLSAFVFLQI</sequence>
<evidence type="ECO:0000256" key="7">
    <source>
        <dbReference type="ARBA" id="ARBA00023316"/>
    </source>
</evidence>
<name>A0A8B8NLW0_9MYRT</name>
<protein>
    <submittedName>
        <fullName evidence="10">Exopolygalacturonase-like</fullName>
    </submittedName>
</protein>
<keyword evidence="9" id="KW-1185">Reference proteome</keyword>
<dbReference type="GO" id="GO:0071555">
    <property type="term" value="P:cell wall organization"/>
    <property type="evidence" value="ECO:0007669"/>
    <property type="project" value="UniProtKB-KW"/>
</dbReference>
<keyword evidence="4" id="KW-0964">Secreted</keyword>
<dbReference type="GeneID" id="115736104"/>
<dbReference type="GO" id="GO:0004650">
    <property type="term" value="F:polygalacturonase activity"/>
    <property type="evidence" value="ECO:0007669"/>
    <property type="project" value="InterPro"/>
</dbReference>
<dbReference type="OrthoDB" id="187139at2759"/>
<evidence type="ECO:0000256" key="8">
    <source>
        <dbReference type="RuleBase" id="RU361169"/>
    </source>
</evidence>
<dbReference type="InterPro" id="IPR011050">
    <property type="entry name" value="Pectin_lyase_fold/virulence"/>
</dbReference>